<dbReference type="InterPro" id="IPR036005">
    <property type="entry name" value="Creatinase/aminopeptidase-like"/>
</dbReference>
<dbReference type="PANTHER" id="PTHR46112:SF2">
    <property type="entry name" value="XAA-PRO AMINOPEPTIDASE P-RELATED"/>
    <property type="match status" value="1"/>
</dbReference>
<keyword evidence="3" id="KW-1185">Reference proteome</keyword>
<evidence type="ECO:0000313" key="3">
    <source>
        <dbReference type="Proteomes" id="UP000245423"/>
    </source>
</evidence>
<dbReference type="AlphaFoldDB" id="M1ZFJ2"/>
<dbReference type="SUPFAM" id="SSF55920">
    <property type="entry name" value="Creatinase/aminopeptidase"/>
    <property type="match status" value="1"/>
</dbReference>
<name>M1ZFJ2_9FIRM</name>
<dbReference type="Pfam" id="PF00557">
    <property type="entry name" value="Peptidase_M24"/>
    <property type="match status" value="1"/>
</dbReference>
<evidence type="ECO:0000313" key="2">
    <source>
        <dbReference type="EMBL" id="SHD76109.1"/>
    </source>
</evidence>
<reference evidence="2 3" key="1">
    <citation type="submission" date="2016-11" db="EMBL/GenBank/DDBJ databases">
        <authorList>
            <person name="Manzoor S."/>
        </authorList>
    </citation>
    <scope>NUCLEOTIDE SEQUENCE [LARGE SCALE GENOMIC DNA]</scope>
    <source>
        <strain evidence="2">Clostridium ultunense strain Esp</strain>
    </source>
</reference>
<organism evidence="2 3">
    <name type="scientific">[Clostridium] ultunense Esp</name>
    <dbReference type="NCBI Taxonomy" id="1288971"/>
    <lineage>
        <taxon>Bacteria</taxon>
        <taxon>Bacillati</taxon>
        <taxon>Bacillota</taxon>
        <taxon>Tissierellia</taxon>
        <taxon>Tissierellales</taxon>
        <taxon>Tepidimicrobiaceae</taxon>
        <taxon>Schnuerera</taxon>
    </lineage>
</organism>
<proteinExistence type="predicted"/>
<evidence type="ECO:0000259" key="1">
    <source>
        <dbReference type="Pfam" id="PF00557"/>
    </source>
</evidence>
<protein>
    <submittedName>
        <fullName evidence="2">Putative M24 family peptidase</fullName>
    </submittedName>
</protein>
<dbReference type="HOGENOM" id="CLU_017266_9_0_9"/>
<feature type="domain" description="Peptidase M24" evidence="1">
    <location>
        <begin position="197"/>
        <end position="416"/>
    </location>
</feature>
<dbReference type="PANTHER" id="PTHR46112">
    <property type="entry name" value="AMINOPEPTIDASE"/>
    <property type="match status" value="1"/>
</dbReference>
<dbReference type="InterPro" id="IPR000994">
    <property type="entry name" value="Pept_M24"/>
</dbReference>
<accession>M1ZFJ2</accession>
<sequence length="435" mass="50482">MIIKMTNVSTDKINKIKSKLIHKGILPLSKQSQLSTEILKERLDKILPSAMKSTNIDTWIIISKEYGEDPIFNTFTTWDMPRARRLNFLIFKYDKETNRIQSYSIGITSPEMNKIYQDYKLKEEKEWRTLNRLLNELNPNVIGLNFSDQFGQCDGISYSIYEKFAASVDENFVKKVTSANELAVKWLAQMTPIEIDIMKTLVEVTHDIIRTVFNKEFIKIGETTTTEIEWEMREIIAKLNCDYWFGPDVDLQRKGVDNPRIFNTVIQEGDLLHCDIGLNCKYLNLNTDIQWLGYIRKENEKQVPHYLKKLMEKCNDFQDIVIKNINSGITGNEVLSKSLSNASTLSVKPMLYTHPIGTFGHGVGPNIGLFNNQVFVEGTGERTIENNTCYALELNVSDEIKEWDNQRVYIFLEEDICYKDKVFFLSNRQEEILLI</sequence>
<dbReference type="Proteomes" id="UP000245423">
    <property type="component" value="Chromosome 1"/>
</dbReference>
<gene>
    <name evidence="2" type="ORF">CUESP1_0728</name>
</gene>
<dbReference type="InterPro" id="IPR050659">
    <property type="entry name" value="Peptidase_M24B"/>
</dbReference>
<dbReference type="Gene3D" id="3.90.230.10">
    <property type="entry name" value="Creatinase/methionine aminopeptidase superfamily"/>
    <property type="match status" value="1"/>
</dbReference>
<dbReference type="EMBL" id="LT669839">
    <property type="protein sequence ID" value="SHD76109.1"/>
    <property type="molecule type" value="Genomic_DNA"/>
</dbReference>